<dbReference type="GO" id="GO:0030288">
    <property type="term" value="C:outer membrane-bounded periplasmic space"/>
    <property type="evidence" value="ECO:0007669"/>
    <property type="project" value="UniProtKB-ARBA"/>
</dbReference>
<evidence type="ECO:0000313" key="7">
    <source>
        <dbReference type="EMBL" id="CDM69273.1"/>
    </source>
</evidence>
<dbReference type="KEGG" id="clt:CM240_2116"/>
<dbReference type="CDD" id="cd08504">
    <property type="entry name" value="PBP2_OppA"/>
    <property type="match status" value="1"/>
</dbReference>
<feature type="chain" id="PRO_5039470071" evidence="5">
    <location>
        <begin position="25"/>
        <end position="547"/>
    </location>
</feature>
<dbReference type="AlphaFoldDB" id="W6RXT7"/>
<organism evidence="7 8">
    <name type="scientific">Clostridium bornimense</name>
    <dbReference type="NCBI Taxonomy" id="1216932"/>
    <lineage>
        <taxon>Bacteria</taxon>
        <taxon>Bacillati</taxon>
        <taxon>Bacillota</taxon>
        <taxon>Clostridia</taxon>
        <taxon>Eubacteriales</taxon>
        <taxon>Clostridiaceae</taxon>
        <taxon>Clostridium</taxon>
    </lineage>
</organism>
<comment type="subcellular location">
    <subcellularLocation>
        <location evidence="1">Cell membrane</location>
        <topology evidence="1">Lipid-anchor</topology>
    </subcellularLocation>
</comment>
<protein>
    <submittedName>
        <fullName evidence="7">Oligopeptide-binding protein OppA</fullName>
    </submittedName>
</protein>
<dbReference type="FunFam" id="3.90.76.10:FF:000001">
    <property type="entry name" value="Oligopeptide ABC transporter substrate-binding protein"/>
    <property type="match status" value="1"/>
</dbReference>
<feature type="signal peptide" evidence="5">
    <location>
        <begin position="1"/>
        <end position="24"/>
    </location>
</feature>
<evidence type="ECO:0000256" key="5">
    <source>
        <dbReference type="SAM" id="SignalP"/>
    </source>
</evidence>
<reference evidence="7 8" key="1">
    <citation type="submission" date="2013-11" db="EMBL/GenBank/DDBJ databases">
        <title>Complete genome sequence of Clostridum sp. M2/40.</title>
        <authorList>
            <person name="Wibberg D."/>
            <person name="Puehler A."/>
            <person name="Schlueter A."/>
        </authorList>
    </citation>
    <scope>NUCLEOTIDE SEQUENCE [LARGE SCALE GENOMIC DNA]</scope>
    <source>
        <strain evidence="8">M2/40</strain>
    </source>
</reference>
<dbReference type="GO" id="GO:0043190">
    <property type="term" value="C:ATP-binding cassette (ABC) transporter complex"/>
    <property type="evidence" value="ECO:0007669"/>
    <property type="project" value="InterPro"/>
</dbReference>
<evidence type="ECO:0000259" key="6">
    <source>
        <dbReference type="Pfam" id="PF00496"/>
    </source>
</evidence>
<dbReference type="PANTHER" id="PTHR30290:SF79">
    <property type="entry name" value="DIPEPTIDE-BINDING PROTEIN DPPE"/>
    <property type="match status" value="1"/>
</dbReference>
<dbReference type="PANTHER" id="PTHR30290">
    <property type="entry name" value="PERIPLASMIC BINDING COMPONENT OF ABC TRANSPORTER"/>
    <property type="match status" value="1"/>
</dbReference>
<dbReference type="InterPro" id="IPR000914">
    <property type="entry name" value="SBP_5_dom"/>
</dbReference>
<dbReference type="OrthoDB" id="9801912at2"/>
<comment type="similarity">
    <text evidence="2">Belongs to the bacterial solute-binding protein 5 family.</text>
</comment>
<proteinExistence type="inferred from homology"/>
<gene>
    <name evidence="7" type="primary">oppA3</name>
    <name evidence="7" type="ORF">CM240_2116</name>
</gene>
<evidence type="ECO:0000313" key="8">
    <source>
        <dbReference type="Proteomes" id="UP000019426"/>
    </source>
</evidence>
<dbReference type="EMBL" id="HG917868">
    <property type="protein sequence ID" value="CDM69273.1"/>
    <property type="molecule type" value="Genomic_DNA"/>
</dbReference>
<dbReference type="eggNOG" id="COG4166">
    <property type="taxonomic scope" value="Bacteria"/>
</dbReference>
<dbReference type="InterPro" id="IPR039424">
    <property type="entry name" value="SBP_5"/>
</dbReference>
<keyword evidence="8" id="KW-1185">Reference proteome</keyword>
<sequence>MKQNKLKRIFALVVAATISATVLVGCGDDSKKSETDEQVLTYNLGADSKTLDPALNAAVDGGIVLSNAFEGLCRTDENDKAIAGGAESWTISDDQLTYTFKLREDAKWSNGDAVTAHDYEYAWKRVLNPATGAEYAYQMYYIEGAEAYNTGSGSEDAVGVKALDDYTLEVKLHAPTSYFLELTAFPCYFPVNKKVVEADSEWATKVDTYVSNGPFKMTEWNLKDSLVFVRNDNYYNKDEVKLDKLVMKMVTDETSAFATFKAGDFDMIDVVPTSEIEAGLKDGTFVTYPNLGTYFLVVNTTGENASDDVKKALSDKKVRQALNLAIDRDSIVKNVTKGGQIPAYSYVPEGIPGADDKDFASKEYFKSSGDVDAAKKLLEEAGYKDGEGFPTITLLYNQEGAHGDVMQAIADMWKKNLGINVSLSQQEWKVFQQTREDKNYQIARHGWVGDYVDPMTFLDMWTSTSSLNYSGFASEEYDNLIESAIKETDATKRDELMHQAEDILMDEMPAIPIYYYTQTKGIQPYVKDVRVSPLGFIYFDKAYIDGK</sequence>
<keyword evidence="4 5" id="KW-0732">Signal</keyword>
<dbReference type="PROSITE" id="PS01040">
    <property type="entry name" value="SBP_BACTERIAL_5"/>
    <property type="match status" value="1"/>
</dbReference>
<keyword evidence="3" id="KW-0813">Transport</keyword>
<dbReference type="PATRIC" id="fig|1216932.3.peg.2116"/>
<dbReference type="GO" id="GO:1904680">
    <property type="term" value="F:peptide transmembrane transporter activity"/>
    <property type="evidence" value="ECO:0007669"/>
    <property type="project" value="TreeGrafter"/>
</dbReference>
<evidence type="ECO:0000256" key="1">
    <source>
        <dbReference type="ARBA" id="ARBA00004193"/>
    </source>
</evidence>
<dbReference type="Pfam" id="PF00496">
    <property type="entry name" value="SBP_bac_5"/>
    <property type="match status" value="1"/>
</dbReference>
<dbReference type="FunFam" id="3.10.105.10:FF:000001">
    <property type="entry name" value="Oligopeptide ABC transporter, oligopeptide-binding protein"/>
    <property type="match status" value="1"/>
</dbReference>
<dbReference type="InterPro" id="IPR023765">
    <property type="entry name" value="SBP_5_CS"/>
</dbReference>
<dbReference type="InterPro" id="IPR030678">
    <property type="entry name" value="Peptide/Ni-bd"/>
</dbReference>
<accession>W6RXT7</accession>
<dbReference type="Gene3D" id="3.10.105.10">
    <property type="entry name" value="Dipeptide-binding Protein, Domain 3"/>
    <property type="match status" value="1"/>
</dbReference>
<evidence type="ECO:0000256" key="2">
    <source>
        <dbReference type="ARBA" id="ARBA00005695"/>
    </source>
</evidence>
<dbReference type="HOGENOM" id="CLU_017028_0_3_9"/>
<dbReference type="Gene3D" id="3.40.190.10">
    <property type="entry name" value="Periplasmic binding protein-like II"/>
    <property type="match status" value="1"/>
</dbReference>
<dbReference type="PIRSF" id="PIRSF002741">
    <property type="entry name" value="MppA"/>
    <property type="match status" value="1"/>
</dbReference>
<dbReference type="SUPFAM" id="SSF53850">
    <property type="entry name" value="Periplasmic binding protein-like II"/>
    <property type="match status" value="1"/>
</dbReference>
<dbReference type="GO" id="GO:0015833">
    <property type="term" value="P:peptide transport"/>
    <property type="evidence" value="ECO:0007669"/>
    <property type="project" value="TreeGrafter"/>
</dbReference>
<evidence type="ECO:0000256" key="4">
    <source>
        <dbReference type="ARBA" id="ARBA00022729"/>
    </source>
</evidence>
<dbReference type="STRING" id="1216932.CM240_2116"/>
<dbReference type="PROSITE" id="PS51257">
    <property type="entry name" value="PROKAR_LIPOPROTEIN"/>
    <property type="match status" value="1"/>
</dbReference>
<evidence type="ECO:0000256" key="3">
    <source>
        <dbReference type="ARBA" id="ARBA00022448"/>
    </source>
</evidence>
<dbReference type="RefSeq" id="WP_044038999.1">
    <property type="nucleotide sequence ID" value="NZ_HG917868.1"/>
</dbReference>
<feature type="domain" description="Solute-binding protein family 5" evidence="6">
    <location>
        <begin position="86"/>
        <end position="465"/>
    </location>
</feature>
<dbReference type="Proteomes" id="UP000019426">
    <property type="component" value="Chromosome M2/40_rep1"/>
</dbReference>
<name>W6RXT7_9CLOT</name>
<dbReference type="Gene3D" id="3.90.76.10">
    <property type="entry name" value="Dipeptide-binding Protein, Domain 1"/>
    <property type="match status" value="1"/>
</dbReference>